<protein>
    <submittedName>
        <fullName evidence="1">Uncharacterized protein</fullName>
    </submittedName>
</protein>
<proteinExistence type="predicted"/>
<evidence type="ECO:0000313" key="1">
    <source>
        <dbReference type="EMBL" id="KAJ7324882.1"/>
    </source>
</evidence>
<name>A0A9Q1B0T0_9SAUR</name>
<keyword evidence="2" id="KW-1185">Reference proteome</keyword>
<organism evidence="1 2">
    <name type="scientific">Phrynocephalus forsythii</name>
    <dbReference type="NCBI Taxonomy" id="171643"/>
    <lineage>
        <taxon>Eukaryota</taxon>
        <taxon>Metazoa</taxon>
        <taxon>Chordata</taxon>
        <taxon>Craniata</taxon>
        <taxon>Vertebrata</taxon>
        <taxon>Euteleostomi</taxon>
        <taxon>Lepidosauria</taxon>
        <taxon>Squamata</taxon>
        <taxon>Bifurcata</taxon>
        <taxon>Unidentata</taxon>
        <taxon>Episquamata</taxon>
        <taxon>Toxicofera</taxon>
        <taxon>Iguania</taxon>
        <taxon>Acrodonta</taxon>
        <taxon>Agamidae</taxon>
        <taxon>Agaminae</taxon>
        <taxon>Phrynocephalus</taxon>
    </lineage>
</organism>
<accession>A0A9Q1B0T0</accession>
<dbReference type="Proteomes" id="UP001142489">
    <property type="component" value="Unassembled WGS sequence"/>
</dbReference>
<reference evidence="1" key="1">
    <citation type="journal article" date="2023" name="DNA Res.">
        <title>Chromosome-level genome assembly of Phrynocephalus forsythii using third-generation DNA sequencing and Hi-C analysis.</title>
        <authorList>
            <person name="Qi Y."/>
            <person name="Zhao W."/>
            <person name="Zhao Y."/>
            <person name="Niu C."/>
            <person name="Cao S."/>
            <person name="Zhang Y."/>
        </authorList>
    </citation>
    <scope>NUCLEOTIDE SEQUENCE</scope>
    <source>
        <tissue evidence="1">Muscle</tissue>
    </source>
</reference>
<dbReference type="EMBL" id="JAPFRF010000008">
    <property type="protein sequence ID" value="KAJ7324882.1"/>
    <property type="molecule type" value="Genomic_DNA"/>
</dbReference>
<dbReference type="AlphaFoldDB" id="A0A9Q1B0T0"/>
<comment type="caution">
    <text evidence="1">The sequence shown here is derived from an EMBL/GenBank/DDBJ whole genome shotgun (WGS) entry which is preliminary data.</text>
</comment>
<gene>
    <name evidence="1" type="ORF">JRQ81_017902</name>
</gene>
<evidence type="ECO:0000313" key="2">
    <source>
        <dbReference type="Proteomes" id="UP001142489"/>
    </source>
</evidence>
<sequence>MLCLLPDTVYKRRKVLLFPQQPLELQSLCLICGRSHSSSSFSGMKNLLYQGMLAYSEHHQRYLAENMRENILWLISASLWKFGPAAVEMENRLCGLLDLFLFNMLEWEILVATVPLLIFILPSLMKTPYTFWTVDLPASHLLVLLKESIELLCKGRKRILTLPFLMPALTLEESRLEAEVESPSLLSIDCREDGPSISSIAPSEQCLLGLLLPFKRCFFFCYKEAKDKVQIWFFHCH</sequence>